<evidence type="ECO:0000259" key="4">
    <source>
        <dbReference type="PROSITE" id="PS50158"/>
    </source>
</evidence>
<dbReference type="GO" id="GO:0008270">
    <property type="term" value="F:zinc ion binding"/>
    <property type="evidence" value="ECO:0007669"/>
    <property type="project" value="UniProtKB-KW"/>
</dbReference>
<feature type="compositionally biased region" description="Basic and acidic residues" evidence="3">
    <location>
        <begin position="110"/>
        <end position="121"/>
    </location>
</feature>
<accession>A0AAW0FSV2</accession>
<evidence type="ECO:0000256" key="1">
    <source>
        <dbReference type="ARBA" id="ARBA00022664"/>
    </source>
</evidence>
<dbReference type="InterPro" id="IPR001878">
    <property type="entry name" value="Znf_CCHC"/>
</dbReference>
<dbReference type="AlphaFoldDB" id="A0AAW0FSV2"/>
<dbReference type="InterPro" id="IPR005162">
    <property type="entry name" value="Retrotrans_gag_dom"/>
</dbReference>
<keyword evidence="2" id="KW-0863">Zinc-finger</keyword>
<dbReference type="InterPro" id="IPR036875">
    <property type="entry name" value="Znf_CCHC_sf"/>
</dbReference>
<evidence type="ECO:0000256" key="2">
    <source>
        <dbReference type="PROSITE-ProRule" id="PRU00047"/>
    </source>
</evidence>
<dbReference type="EMBL" id="JASBNA010000037">
    <property type="protein sequence ID" value="KAK7682129.1"/>
    <property type="molecule type" value="Genomic_DNA"/>
</dbReference>
<dbReference type="InterPro" id="IPR032567">
    <property type="entry name" value="RTL1-rel"/>
</dbReference>
<keyword evidence="2" id="KW-0479">Metal-binding</keyword>
<dbReference type="Pfam" id="PF03732">
    <property type="entry name" value="Retrotrans_gag"/>
    <property type="match status" value="1"/>
</dbReference>
<dbReference type="Proteomes" id="UP001385951">
    <property type="component" value="Unassembled WGS sequence"/>
</dbReference>
<name>A0AAW0FSV2_9APHY</name>
<comment type="caution">
    <text evidence="5">The sequence shown here is derived from an EMBL/GenBank/DDBJ whole genome shotgun (WGS) entry which is preliminary data.</text>
</comment>
<keyword evidence="1" id="KW-0507">mRNA processing</keyword>
<dbReference type="PANTHER" id="PTHR15503">
    <property type="entry name" value="LDOC1 RELATED"/>
    <property type="match status" value="1"/>
</dbReference>
<dbReference type="GO" id="GO:0003676">
    <property type="term" value="F:nucleic acid binding"/>
    <property type="evidence" value="ECO:0007669"/>
    <property type="project" value="InterPro"/>
</dbReference>
<evidence type="ECO:0000256" key="3">
    <source>
        <dbReference type="SAM" id="MobiDB-lite"/>
    </source>
</evidence>
<feature type="compositionally biased region" description="Basic and acidic residues" evidence="3">
    <location>
        <begin position="131"/>
        <end position="144"/>
    </location>
</feature>
<dbReference type="PANTHER" id="PTHR15503:SF22">
    <property type="entry name" value="TRANSPOSON TY3-I GAG POLYPROTEIN"/>
    <property type="match status" value="1"/>
</dbReference>
<feature type="region of interest" description="Disordered" evidence="3">
    <location>
        <begin position="108"/>
        <end position="155"/>
    </location>
</feature>
<dbReference type="SUPFAM" id="SSF57756">
    <property type="entry name" value="Retrovirus zinc finger-like domains"/>
    <property type="match status" value="1"/>
</dbReference>
<sequence length="672" mass="75774">MCKSRGVSWSRGGASNSYVPTIITSLLRSPSVLFPSLPLLYFSLLPPPPSIGFHHLLPEIPSPIVLSIFPSHRQTQTRPDPDLGSPAADYRPHHRRIGRLYQALLATEGPLKEQRTRDRGIHQTTTGSRNPPDDNKPFERKGIRPDTVASFRGLNQDATRKPYRAILQQDGTYLLQDKKVVFQNNYWRYLDPQGKTVSPYEFRPLNAFRNYEFETPPDRSYLALEDGRLGLRTLRDPVTERESKIQYHKNLDLWIYRRTKETDPLKPLGEDQWQGDNWKPGTQTYRYAKRVWDQSVVVGTTQPQDTGPIATGSADRSASLSTQSTERDDTPPDQTPTPSNSGEQPPGPPSEPSGSNPNPSPPPPPPDRPPSPPHGPSISSPNMSTGKAEVARPEAYDGNPDTVSVYTVHCELVFALNGSIYDTDRKKKAYLLSFCTKDLAAAWAEEAIGQWMKETSTTPAFTALTWDQAKHEFQSKFLPSDLVAEALMKLKTIRQGDEFEKFLAEFKKYQTRSGHTSVTHIRQDFLNALKPGLKAKLLSVRSDNVDTIAKLYEEARKFEMQYLIDTAGSRGRNEGSSQKGQANWRRKGQGRKGARVKALSAEEMDRHFKEELCFNCHKKGHKSAECRQKKIREIETAIEDSKVPSAEVKKLVASIDRHEFLPEEKDLLDEGF</sequence>
<keyword evidence="2" id="KW-0862">Zinc</keyword>
<evidence type="ECO:0000313" key="6">
    <source>
        <dbReference type="Proteomes" id="UP001385951"/>
    </source>
</evidence>
<evidence type="ECO:0000313" key="5">
    <source>
        <dbReference type="EMBL" id="KAK7682129.1"/>
    </source>
</evidence>
<feature type="compositionally biased region" description="Polar residues" evidence="3">
    <location>
        <begin position="314"/>
        <end position="324"/>
    </location>
</feature>
<dbReference type="PROSITE" id="PS50158">
    <property type="entry name" value="ZF_CCHC"/>
    <property type="match status" value="1"/>
</dbReference>
<reference evidence="5 6" key="1">
    <citation type="submission" date="2022-09" db="EMBL/GenBank/DDBJ databases">
        <authorList>
            <person name="Palmer J.M."/>
        </authorList>
    </citation>
    <scope>NUCLEOTIDE SEQUENCE [LARGE SCALE GENOMIC DNA]</scope>
    <source>
        <strain evidence="5 6">DSM 7382</strain>
    </source>
</reference>
<keyword evidence="6" id="KW-1185">Reference proteome</keyword>
<organism evidence="5 6">
    <name type="scientific">Cerrena zonata</name>
    <dbReference type="NCBI Taxonomy" id="2478898"/>
    <lineage>
        <taxon>Eukaryota</taxon>
        <taxon>Fungi</taxon>
        <taxon>Dikarya</taxon>
        <taxon>Basidiomycota</taxon>
        <taxon>Agaricomycotina</taxon>
        <taxon>Agaricomycetes</taxon>
        <taxon>Polyporales</taxon>
        <taxon>Cerrenaceae</taxon>
        <taxon>Cerrena</taxon>
    </lineage>
</organism>
<dbReference type="SMART" id="SM00343">
    <property type="entry name" value="ZnF_C2HC"/>
    <property type="match status" value="1"/>
</dbReference>
<dbReference type="GO" id="GO:0006397">
    <property type="term" value="P:mRNA processing"/>
    <property type="evidence" value="ECO:0007669"/>
    <property type="project" value="UniProtKB-KW"/>
</dbReference>
<feature type="compositionally biased region" description="Basic residues" evidence="3">
    <location>
        <begin position="584"/>
        <end position="594"/>
    </location>
</feature>
<proteinExistence type="predicted"/>
<feature type="region of interest" description="Disordered" evidence="3">
    <location>
        <begin position="300"/>
        <end position="396"/>
    </location>
</feature>
<gene>
    <name evidence="5" type="ORF">QCA50_014715</name>
</gene>
<protein>
    <recommendedName>
        <fullName evidence="4">CCHC-type domain-containing protein</fullName>
    </recommendedName>
</protein>
<feature type="compositionally biased region" description="Pro residues" evidence="3">
    <location>
        <begin position="358"/>
        <end position="375"/>
    </location>
</feature>
<feature type="region of interest" description="Disordered" evidence="3">
    <location>
        <begin position="569"/>
        <end position="594"/>
    </location>
</feature>
<feature type="domain" description="CCHC-type" evidence="4">
    <location>
        <begin position="613"/>
        <end position="628"/>
    </location>
</feature>